<organism evidence="2 3">
    <name type="scientific">Planomonospora corallina</name>
    <dbReference type="NCBI Taxonomy" id="1806052"/>
    <lineage>
        <taxon>Bacteria</taxon>
        <taxon>Bacillati</taxon>
        <taxon>Actinomycetota</taxon>
        <taxon>Actinomycetes</taxon>
        <taxon>Streptosporangiales</taxon>
        <taxon>Streptosporangiaceae</taxon>
        <taxon>Planomonospora</taxon>
    </lineage>
</organism>
<dbReference type="Proteomes" id="UP001595850">
    <property type="component" value="Unassembled WGS sequence"/>
</dbReference>
<dbReference type="Pfam" id="PF02585">
    <property type="entry name" value="PIG-L"/>
    <property type="match status" value="1"/>
</dbReference>
<protein>
    <submittedName>
        <fullName evidence="2">PIG-L deacetylase family protein</fullName>
        <ecNumber evidence="2">3.5.1.-</ecNumber>
    </submittedName>
</protein>
<dbReference type="EMBL" id="JBHSBM010000018">
    <property type="protein sequence ID" value="MFC4060222.1"/>
    <property type="molecule type" value="Genomic_DNA"/>
</dbReference>
<keyword evidence="2" id="KW-0378">Hydrolase</keyword>
<comment type="caution">
    <text evidence="2">The sequence shown here is derived from an EMBL/GenBank/DDBJ whole genome shotgun (WGS) entry which is preliminary data.</text>
</comment>
<evidence type="ECO:0000256" key="1">
    <source>
        <dbReference type="ARBA" id="ARBA00022833"/>
    </source>
</evidence>
<dbReference type="SUPFAM" id="SSF102588">
    <property type="entry name" value="LmbE-like"/>
    <property type="match status" value="1"/>
</dbReference>
<dbReference type="Gene3D" id="3.40.50.10320">
    <property type="entry name" value="LmbE-like"/>
    <property type="match status" value="1"/>
</dbReference>
<dbReference type="GO" id="GO:0016787">
    <property type="term" value="F:hydrolase activity"/>
    <property type="evidence" value="ECO:0007669"/>
    <property type="project" value="UniProtKB-KW"/>
</dbReference>
<keyword evidence="3" id="KW-1185">Reference proteome</keyword>
<dbReference type="InterPro" id="IPR024078">
    <property type="entry name" value="LmbE-like_dom_sf"/>
</dbReference>
<reference evidence="3" key="1">
    <citation type="journal article" date="2019" name="Int. J. Syst. Evol. Microbiol.">
        <title>The Global Catalogue of Microorganisms (GCM) 10K type strain sequencing project: providing services to taxonomists for standard genome sequencing and annotation.</title>
        <authorList>
            <consortium name="The Broad Institute Genomics Platform"/>
            <consortium name="The Broad Institute Genome Sequencing Center for Infectious Disease"/>
            <person name="Wu L."/>
            <person name="Ma J."/>
        </authorList>
    </citation>
    <scope>NUCLEOTIDE SEQUENCE [LARGE SCALE GENOMIC DNA]</scope>
    <source>
        <strain evidence="3">TBRC 4489</strain>
    </source>
</reference>
<sequence length="285" mass="31423">MGVYTFPDDVAAAHRAHQQHLAGRRAAGDAAVIEVAAPASGRTYLIERRRPTGRPIVVVEPHHDDLVLSASGLLLAQPRPLTVVTVFTRSATAHPTVLARYPGQDAVTALRAREARQALLPLQAGQRMLGHRDAAPPYRPYDPAALDHVTAELRDVLAEAGDAELLAPAAVTRHPDHLLVHEAARRLGCRWFWEDLAFWQTYGMSPDDRHLFRRRVGGTLTAELVDITGVLLDKLTLLYVHGSQLQPPHAMYRPLRHAWTTAAALRDGGAGAVCFAERFYRQERP</sequence>
<dbReference type="InterPro" id="IPR003737">
    <property type="entry name" value="GlcNAc_PI_deacetylase-related"/>
</dbReference>
<accession>A0ABV8IB44</accession>
<dbReference type="RefSeq" id="WP_377289269.1">
    <property type="nucleotide sequence ID" value="NZ_JBHSBM010000018.1"/>
</dbReference>
<keyword evidence="1" id="KW-0862">Zinc</keyword>
<name>A0ABV8IB44_9ACTN</name>
<evidence type="ECO:0000313" key="2">
    <source>
        <dbReference type="EMBL" id="MFC4060222.1"/>
    </source>
</evidence>
<evidence type="ECO:0000313" key="3">
    <source>
        <dbReference type="Proteomes" id="UP001595850"/>
    </source>
</evidence>
<dbReference type="EC" id="3.5.1.-" evidence="2"/>
<gene>
    <name evidence="2" type="ORF">ACFOWE_18110</name>
</gene>
<proteinExistence type="predicted"/>